<keyword evidence="1" id="KW-1133">Transmembrane helix</keyword>
<reference evidence="2 3" key="1">
    <citation type="submission" date="2015-08" db="EMBL/GenBank/DDBJ databases">
        <title>Ancestral chromatin configuration constrains chromatin evolution on differentiating sex chromosomes in Drosophila.</title>
        <authorList>
            <person name="Zhou Q."/>
            <person name="Bachtrog D."/>
        </authorList>
    </citation>
    <scope>NUCLEOTIDE SEQUENCE [LARGE SCALE GENOMIC DNA]</scope>
    <source>
        <tissue evidence="2">Whole larvae</tissue>
    </source>
</reference>
<organism evidence="2 3">
    <name type="scientific">Drosophila busckii</name>
    <name type="common">Fruit fly</name>
    <dbReference type="NCBI Taxonomy" id="30019"/>
    <lineage>
        <taxon>Eukaryota</taxon>
        <taxon>Metazoa</taxon>
        <taxon>Ecdysozoa</taxon>
        <taxon>Arthropoda</taxon>
        <taxon>Hexapoda</taxon>
        <taxon>Insecta</taxon>
        <taxon>Pterygota</taxon>
        <taxon>Neoptera</taxon>
        <taxon>Endopterygota</taxon>
        <taxon>Diptera</taxon>
        <taxon>Brachycera</taxon>
        <taxon>Muscomorpha</taxon>
        <taxon>Ephydroidea</taxon>
        <taxon>Drosophilidae</taxon>
        <taxon>Drosophila</taxon>
    </lineage>
</organism>
<proteinExistence type="predicted"/>
<keyword evidence="1" id="KW-0812">Transmembrane</keyword>
<evidence type="ECO:0000313" key="3">
    <source>
        <dbReference type="Proteomes" id="UP000494163"/>
    </source>
</evidence>
<dbReference type="EMBL" id="CP012526">
    <property type="protein sequence ID" value="ALC47856.1"/>
    <property type="molecule type" value="Genomic_DNA"/>
</dbReference>
<evidence type="ECO:0000313" key="2">
    <source>
        <dbReference type="EMBL" id="ALC47856.1"/>
    </source>
</evidence>
<dbReference type="AlphaFoldDB" id="A0A0M5JD50"/>
<keyword evidence="1" id="KW-0472">Membrane</keyword>
<accession>A0A0M5JD50</accession>
<sequence length="96" mass="11117">MLQQPDAHDIMQAFETAIKCIKSEIDVTLDKVVIANDVEEKQDQYSIEYVINGAHVLNLEQSGQVRFAKRKHFIWQTTTLLFLLLLLFLFLIVVLL</sequence>
<evidence type="ECO:0000256" key="1">
    <source>
        <dbReference type="SAM" id="Phobius"/>
    </source>
</evidence>
<keyword evidence="3" id="KW-1185">Reference proteome</keyword>
<name>A0A0M5JD50_DROBS</name>
<protein>
    <submittedName>
        <fullName evidence="2">Cks85A</fullName>
    </submittedName>
</protein>
<feature type="transmembrane region" description="Helical" evidence="1">
    <location>
        <begin position="73"/>
        <end position="95"/>
    </location>
</feature>
<dbReference type="Proteomes" id="UP000494163">
    <property type="component" value="Chromosome 3R"/>
</dbReference>
<gene>
    <name evidence="2" type="ORF">Dbus_chr3Rg2606</name>
</gene>